<dbReference type="Proteomes" id="UP001107558">
    <property type="component" value="Chromosome 2"/>
</dbReference>
<reference evidence="1" key="1">
    <citation type="submission" date="2021-03" db="EMBL/GenBank/DDBJ databases">
        <title>Chromosome level genome of the anhydrobiotic midge Polypedilum vanderplanki.</title>
        <authorList>
            <person name="Yoshida Y."/>
            <person name="Kikawada T."/>
            <person name="Gusev O."/>
        </authorList>
    </citation>
    <scope>NUCLEOTIDE SEQUENCE</scope>
    <source>
        <strain evidence="1">NIAS01</strain>
        <tissue evidence="1">Whole body or cell culture</tissue>
    </source>
</reference>
<dbReference type="AlphaFoldDB" id="A0A9J6CBS3"/>
<protein>
    <recommendedName>
        <fullName evidence="3">F-box domain-containing protein</fullName>
    </recommendedName>
</protein>
<name>A0A9J6CBS3_POLVA</name>
<dbReference type="SUPFAM" id="SSF52047">
    <property type="entry name" value="RNI-like"/>
    <property type="match status" value="1"/>
</dbReference>
<dbReference type="EMBL" id="JADBJN010000002">
    <property type="protein sequence ID" value="KAG5679320.1"/>
    <property type="molecule type" value="Genomic_DNA"/>
</dbReference>
<comment type="caution">
    <text evidence="1">The sequence shown here is derived from an EMBL/GenBank/DDBJ whole genome shotgun (WGS) entry which is preliminary data.</text>
</comment>
<evidence type="ECO:0000313" key="2">
    <source>
        <dbReference type="Proteomes" id="UP001107558"/>
    </source>
</evidence>
<dbReference type="InterPro" id="IPR032675">
    <property type="entry name" value="LRR_dom_sf"/>
</dbReference>
<evidence type="ECO:0008006" key="3">
    <source>
        <dbReference type="Google" id="ProtNLM"/>
    </source>
</evidence>
<dbReference type="OrthoDB" id="10403056at2759"/>
<evidence type="ECO:0000313" key="1">
    <source>
        <dbReference type="EMBL" id="KAG5679320.1"/>
    </source>
</evidence>
<gene>
    <name evidence="1" type="ORF">PVAND_008893</name>
</gene>
<proteinExistence type="predicted"/>
<accession>A0A9J6CBS3</accession>
<keyword evidence="2" id="KW-1185">Reference proteome</keyword>
<organism evidence="1 2">
    <name type="scientific">Polypedilum vanderplanki</name>
    <name type="common">Sleeping chironomid midge</name>
    <dbReference type="NCBI Taxonomy" id="319348"/>
    <lineage>
        <taxon>Eukaryota</taxon>
        <taxon>Metazoa</taxon>
        <taxon>Ecdysozoa</taxon>
        <taxon>Arthropoda</taxon>
        <taxon>Hexapoda</taxon>
        <taxon>Insecta</taxon>
        <taxon>Pterygota</taxon>
        <taxon>Neoptera</taxon>
        <taxon>Endopterygota</taxon>
        <taxon>Diptera</taxon>
        <taxon>Nematocera</taxon>
        <taxon>Chironomoidea</taxon>
        <taxon>Chironomidae</taxon>
        <taxon>Chironominae</taxon>
        <taxon>Polypedilum</taxon>
        <taxon>Polypedilum</taxon>
    </lineage>
</organism>
<dbReference type="Gene3D" id="3.80.10.10">
    <property type="entry name" value="Ribonuclease Inhibitor"/>
    <property type="match status" value="1"/>
</dbReference>
<dbReference type="SUPFAM" id="SSF81383">
    <property type="entry name" value="F-box domain"/>
    <property type="match status" value="1"/>
</dbReference>
<sequence length="407" mass="47902">MDFINRWPYDIVDLVFQHVSGRQILELMTVSQEWNEHLSRSNALKKIVVKPNIHKAGMECLLNSKRKYRHLNVVNATKYSRELIEIISNPNFEFNSINIFRTQFHEIKQIEQIFVNTSATLERLELHYLTYEKETPEVTDFVTYNFPRLKNLKIEYHNDTPWFNKFIASFKNLESISLGNACDVHMKKLILNAVKLKKLTISGRFYDDNFYKDLSREFKGKLTEFIFNDILSSSQENVNLSYFNAFFSSQSESLCRFETDALLEPEELESAFKMKNLTDLFIKGFHYNPGFMNIYLENMRSMELPSAALRSFSVNYMNQHLLELMALNAPDLRELKVERFDVVDVSNPNFFTKLEILKIFLIDGEIKERVQNKSESERSHFEQLIMSAISNLNNSIQPLMLLTMQHL</sequence>
<dbReference type="InterPro" id="IPR036047">
    <property type="entry name" value="F-box-like_dom_sf"/>
</dbReference>